<dbReference type="PRINTS" id="PR00034">
    <property type="entry name" value="HTHCRP"/>
</dbReference>
<feature type="modified residue" description="4-aspartylphosphate" evidence="6">
    <location>
        <position position="52"/>
    </location>
</feature>
<evidence type="ECO:0000259" key="8">
    <source>
        <dbReference type="PROSITE" id="PS50110"/>
    </source>
</evidence>
<dbReference type="InterPro" id="IPR039420">
    <property type="entry name" value="WalR-like"/>
</dbReference>
<dbReference type="RefSeq" id="WP_099153807.1">
    <property type="nucleotide sequence ID" value="NZ_PDUD01000036.1"/>
</dbReference>
<dbReference type="GO" id="GO:0032993">
    <property type="term" value="C:protein-DNA complex"/>
    <property type="evidence" value="ECO:0007669"/>
    <property type="project" value="TreeGrafter"/>
</dbReference>
<dbReference type="GO" id="GO:0006355">
    <property type="term" value="P:regulation of DNA-templated transcription"/>
    <property type="evidence" value="ECO:0007669"/>
    <property type="project" value="InterPro"/>
</dbReference>
<dbReference type="InterPro" id="IPR014710">
    <property type="entry name" value="RmlC-like_jellyroll"/>
</dbReference>
<sequence length="351" mass="39943">MEKILVIEDNREVRENLEEILEVSGYDVVSAENGVRGVEKAMHETPDLILCDVMMPELDGFGVLQILSKRPKTSSIPFIFLTAKTESRDFRMGMNLGADDYITKPFEHVQLLEAIELRLKKSARLRQAFEAGIMQTKSLIDEDLGQKELDKLAQNKETRRWSKKDHVYREGDYPKGVYYVMSGKIKINRENEFGKKYITELFGPGEFFGYYALLKDEPYSDSAVVLEEAELSFIPKDDFVKLLHGNRDFSALLIKHLANDVVEKEEQLIKLAYNSIRKRVADALVQLYYHGTDESPAVISMLRDDLASIVGTTKESVIRTLSDFKSEGLISIDSSGTITIKNLRALEQMPN</sequence>
<gene>
    <name evidence="10" type="ORF">CRP01_30280</name>
</gene>
<evidence type="ECO:0000313" key="10">
    <source>
        <dbReference type="EMBL" id="PHN02867.1"/>
    </source>
</evidence>
<feature type="domain" description="Cyclic nucleotide-binding" evidence="7">
    <location>
        <begin position="140"/>
        <end position="260"/>
    </location>
</feature>
<dbReference type="Proteomes" id="UP000223913">
    <property type="component" value="Unassembled WGS sequence"/>
</dbReference>
<feature type="domain" description="Response regulatory" evidence="8">
    <location>
        <begin position="3"/>
        <end position="119"/>
    </location>
</feature>
<organism evidence="10 11">
    <name type="scientific">Flavilitoribacter nigricans (strain ATCC 23147 / DSM 23189 / NBRC 102662 / NCIMB 1420 / SS-2)</name>
    <name type="common">Lewinella nigricans</name>
    <dbReference type="NCBI Taxonomy" id="1122177"/>
    <lineage>
        <taxon>Bacteria</taxon>
        <taxon>Pseudomonadati</taxon>
        <taxon>Bacteroidota</taxon>
        <taxon>Saprospiria</taxon>
        <taxon>Saprospirales</taxon>
        <taxon>Lewinellaceae</taxon>
        <taxon>Flavilitoribacter</taxon>
    </lineage>
</organism>
<dbReference type="GO" id="GO:0000976">
    <property type="term" value="F:transcription cis-regulatory region binding"/>
    <property type="evidence" value="ECO:0007669"/>
    <property type="project" value="TreeGrafter"/>
</dbReference>
<evidence type="ECO:0000256" key="3">
    <source>
        <dbReference type="ARBA" id="ARBA00023015"/>
    </source>
</evidence>
<dbReference type="PROSITE" id="PS50110">
    <property type="entry name" value="RESPONSE_REGULATORY"/>
    <property type="match status" value="1"/>
</dbReference>
<dbReference type="AlphaFoldDB" id="A0A2D0N348"/>
<reference evidence="10 11" key="1">
    <citation type="submission" date="2017-10" db="EMBL/GenBank/DDBJ databases">
        <title>The draft genome sequence of Lewinella nigricans NBRC 102662.</title>
        <authorList>
            <person name="Wang K."/>
        </authorList>
    </citation>
    <scope>NUCLEOTIDE SEQUENCE [LARGE SCALE GENOMIC DNA]</scope>
    <source>
        <strain evidence="10 11">NBRC 102662</strain>
    </source>
</reference>
<dbReference type="EMBL" id="PDUD01000036">
    <property type="protein sequence ID" value="PHN02867.1"/>
    <property type="molecule type" value="Genomic_DNA"/>
</dbReference>
<dbReference type="Pfam" id="PF13545">
    <property type="entry name" value="HTH_Crp_2"/>
    <property type="match status" value="1"/>
</dbReference>
<keyword evidence="3" id="KW-0805">Transcription regulation</keyword>
<keyword evidence="4" id="KW-0238">DNA-binding</keyword>
<dbReference type="SUPFAM" id="SSF46785">
    <property type="entry name" value="Winged helix' DNA-binding domain"/>
    <property type="match status" value="1"/>
</dbReference>
<dbReference type="PROSITE" id="PS50042">
    <property type="entry name" value="CNMP_BINDING_3"/>
    <property type="match status" value="1"/>
</dbReference>
<evidence type="ECO:0000256" key="4">
    <source>
        <dbReference type="ARBA" id="ARBA00023125"/>
    </source>
</evidence>
<dbReference type="GO" id="GO:0005829">
    <property type="term" value="C:cytosol"/>
    <property type="evidence" value="ECO:0007669"/>
    <property type="project" value="TreeGrafter"/>
</dbReference>
<evidence type="ECO:0000259" key="9">
    <source>
        <dbReference type="PROSITE" id="PS51063"/>
    </source>
</evidence>
<dbReference type="InterPro" id="IPR000595">
    <property type="entry name" value="cNMP-bd_dom"/>
</dbReference>
<dbReference type="PANTHER" id="PTHR48111:SF1">
    <property type="entry name" value="TWO-COMPONENT RESPONSE REGULATOR ORR33"/>
    <property type="match status" value="1"/>
</dbReference>
<evidence type="ECO:0000256" key="1">
    <source>
        <dbReference type="ARBA" id="ARBA00022553"/>
    </source>
</evidence>
<evidence type="ECO:0000259" key="7">
    <source>
        <dbReference type="PROSITE" id="PS50042"/>
    </source>
</evidence>
<dbReference type="GO" id="GO:0000156">
    <property type="term" value="F:phosphorelay response regulator activity"/>
    <property type="evidence" value="ECO:0007669"/>
    <property type="project" value="TreeGrafter"/>
</dbReference>
<keyword evidence="5" id="KW-0804">Transcription</keyword>
<dbReference type="Pfam" id="PF00072">
    <property type="entry name" value="Response_reg"/>
    <property type="match status" value="1"/>
</dbReference>
<keyword evidence="1 6" id="KW-0597">Phosphoprotein</keyword>
<dbReference type="SUPFAM" id="SSF52172">
    <property type="entry name" value="CheY-like"/>
    <property type="match status" value="1"/>
</dbReference>
<dbReference type="Gene3D" id="2.60.120.10">
    <property type="entry name" value="Jelly Rolls"/>
    <property type="match status" value="1"/>
</dbReference>
<dbReference type="InterPro" id="IPR036390">
    <property type="entry name" value="WH_DNA-bd_sf"/>
</dbReference>
<dbReference type="PROSITE" id="PS51063">
    <property type="entry name" value="HTH_CRP_2"/>
    <property type="match status" value="1"/>
</dbReference>
<dbReference type="InterPro" id="IPR012318">
    <property type="entry name" value="HTH_CRP"/>
</dbReference>
<evidence type="ECO:0000256" key="2">
    <source>
        <dbReference type="ARBA" id="ARBA00023012"/>
    </source>
</evidence>
<dbReference type="InterPro" id="IPR001789">
    <property type="entry name" value="Sig_transdc_resp-reg_receiver"/>
</dbReference>
<evidence type="ECO:0000256" key="6">
    <source>
        <dbReference type="PROSITE-ProRule" id="PRU00169"/>
    </source>
</evidence>
<dbReference type="CDD" id="cd00038">
    <property type="entry name" value="CAP_ED"/>
    <property type="match status" value="1"/>
</dbReference>
<name>A0A2D0N348_FLAN2</name>
<proteinExistence type="predicted"/>
<protein>
    <submittedName>
        <fullName evidence="10">Transcriptional regulator</fullName>
    </submittedName>
</protein>
<dbReference type="InterPro" id="IPR018490">
    <property type="entry name" value="cNMP-bd_dom_sf"/>
</dbReference>
<dbReference type="SUPFAM" id="SSF51206">
    <property type="entry name" value="cAMP-binding domain-like"/>
    <property type="match status" value="1"/>
</dbReference>
<comment type="caution">
    <text evidence="10">The sequence shown here is derived from an EMBL/GenBank/DDBJ whole genome shotgun (WGS) entry which is preliminary data.</text>
</comment>
<keyword evidence="2" id="KW-0902">Two-component regulatory system</keyword>
<dbReference type="PANTHER" id="PTHR48111">
    <property type="entry name" value="REGULATOR OF RPOS"/>
    <property type="match status" value="1"/>
</dbReference>
<dbReference type="CDD" id="cd17574">
    <property type="entry name" value="REC_OmpR"/>
    <property type="match status" value="1"/>
</dbReference>
<accession>A0A2D0N348</accession>
<dbReference type="SMART" id="SM00448">
    <property type="entry name" value="REC"/>
    <property type="match status" value="1"/>
</dbReference>
<evidence type="ECO:0000256" key="5">
    <source>
        <dbReference type="ARBA" id="ARBA00023163"/>
    </source>
</evidence>
<dbReference type="SMART" id="SM00100">
    <property type="entry name" value="cNMP"/>
    <property type="match status" value="1"/>
</dbReference>
<dbReference type="SMART" id="SM00419">
    <property type="entry name" value="HTH_CRP"/>
    <property type="match status" value="1"/>
</dbReference>
<dbReference type="Gene3D" id="3.40.50.2300">
    <property type="match status" value="1"/>
</dbReference>
<evidence type="ECO:0000313" key="11">
    <source>
        <dbReference type="Proteomes" id="UP000223913"/>
    </source>
</evidence>
<feature type="domain" description="HTH crp-type" evidence="9">
    <location>
        <begin position="274"/>
        <end position="344"/>
    </location>
</feature>
<dbReference type="Pfam" id="PF00027">
    <property type="entry name" value="cNMP_binding"/>
    <property type="match status" value="1"/>
</dbReference>
<keyword evidence="11" id="KW-1185">Reference proteome</keyword>
<dbReference type="InterPro" id="IPR036388">
    <property type="entry name" value="WH-like_DNA-bd_sf"/>
</dbReference>
<dbReference type="Gene3D" id="1.10.10.10">
    <property type="entry name" value="Winged helix-like DNA-binding domain superfamily/Winged helix DNA-binding domain"/>
    <property type="match status" value="1"/>
</dbReference>
<dbReference type="InterPro" id="IPR011006">
    <property type="entry name" value="CheY-like_superfamily"/>
</dbReference>
<dbReference type="OrthoDB" id="9127033at2"/>